<organism evidence="2 3">
    <name type="scientific">Pedobacter steynii</name>
    <dbReference type="NCBI Taxonomy" id="430522"/>
    <lineage>
        <taxon>Bacteria</taxon>
        <taxon>Pseudomonadati</taxon>
        <taxon>Bacteroidota</taxon>
        <taxon>Sphingobacteriia</taxon>
        <taxon>Sphingobacteriales</taxon>
        <taxon>Sphingobacteriaceae</taxon>
        <taxon>Pedobacter</taxon>
    </lineage>
</organism>
<dbReference type="RefSeq" id="WP_069379359.1">
    <property type="nucleotide sequence ID" value="NZ_CP017141.1"/>
</dbReference>
<evidence type="ECO:0000313" key="3">
    <source>
        <dbReference type="Proteomes" id="UP000094313"/>
    </source>
</evidence>
<sequence>MSEKLEFKKLREFGEIINDLFLFIKQNIKALLKVFVYFCGIFILGSMISGIFQQIGMQKAMATGDDSLAMLGKIFNLSYFLLLLFNLVSYTAMNVCILSFIAVYIKNGNVAPGLDEVWAYFKYYFFRMLGSGILIGLFCTLCFFFFLIPGIYVMPAMMLFFPVMIYENASFSYSFDRAFKLIKGHWWSTFGAMLIIYLITLATQSLASLPAIIFTLFSAFTEGSKGLSNTAIIISTTVQYLCQVFMIIPIVGISLCYFNLVERLDSTGLMDRIGQMGTSKETFNTPEEY</sequence>
<proteinExistence type="predicted"/>
<keyword evidence="1" id="KW-0812">Transmembrane</keyword>
<reference evidence="2 3" key="1">
    <citation type="submission" date="2016-08" db="EMBL/GenBank/DDBJ databases">
        <authorList>
            <person name="Seilhamer J.J."/>
        </authorList>
    </citation>
    <scope>NUCLEOTIDE SEQUENCE [LARGE SCALE GENOMIC DNA]</scope>
    <source>
        <strain evidence="2 3">DX4</strain>
    </source>
</reference>
<name>A0A1D7QG88_9SPHI</name>
<dbReference type="AlphaFoldDB" id="A0A1D7QG88"/>
<feature type="transmembrane region" description="Helical" evidence="1">
    <location>
        <begin position="190"/>
        <end position="217"/>
    </location>
</feature>
<feature type="transmembrane region" description="Helical" evidence="1">
    <location>
        <begin position="34"/>
        <end position="57"/>
    </location>
</feature>
<keyword evidence="3" id="KW-1185">Reference proteome</keyword>
<dbReference type="Proteomes" id="UP000094313">
    <property type="component" value="Chromosome"/>
</dbReference>
<feature type="transmembrane region" description="Helical" evidence="1">
    <location>
        <begin position="124"/>
        <end position="146"/>
    </location>
</feature>
<feature type="transmembrane region" description="Helical" evidence="1">
    <location>
        <begin position="237"/>
        <end position="260"/>
    </location>
</feature>
<feature type="transmembrane region" description="Helical" evidence="1">
    <location>
        <begin position="77"/>
        <end position="103"/>
    </location>
</feature>
<keyword evidence="1" id="KW-0472">Membrane</keyword>
<dbReference type="EMBL" id="CP017141">
    <property type="protein sequence ID" value="AOM77671.1"/>
    <property type="molecule type" value="Genomic_DNA"/>
</dbReference>
<evidence type="ECO:0000313" key="2">
    <source>
        <dbReference type="EMBL" id="AOM77671.1"/>
    </source>
</evidence>
<protein>
    <recommendedName>
        <fullName evidence="4">Glycerophosphoryl diester phosphodiesterase membrane domain-containing protein</fullName>
    </recommendedName>
</protein>
<accession>A0A1D7QG88</accession>
<feature type="transmembrane region" description="Helical" evidence="1">
    <location>
        <begin position="152"/>
        <end position="169"/>
    </location>
</feature>
<evidence type="ECO:0000256" key="1">
    <source>
        <dbReference type="SAM" id="Phobius"/>
    </source>
</evidence>
<dbReference type="KEGG" id="psty:BFS30_11125"/>
<evidence type="ECO:0008006" key="4">
    <source>
        <dbReference type="Google" id="ProtNLM"/>
    </source>
</evidence>
<dbReference type="OrthoDB" id="1049480at2"/>
<keyword evidence="1" id="KW-1133">Transmembrane helix</keyword>
<gene>
    <name evidence="2" type="ORF">BFS30_11125</name>
</gene>